<dbReference type="EnsemblPlants" id="AVESA.00010b.r2.1AG0022070.2">
    <property type="protein sequence ID" value="AVESA.00010b.r2.1AG0022070.2.CDS"/>
    <property type="gene ID" value="AVESA.00010b.r2.1AG0022070"/>
</dbReference>
<sequence length="1069" mass="120631">MQFATGAMGSLLPKLGKLLLEEYNLKGSVKKGIGDLKAELESMQAALVKVSSVPLDQLDPHVKIWANEVRELSYAIEDSLDSFMTRVEGVEPTKTKIKHLLKKARNKFTKFKARHEIANDIEDIESQVRKIKERYDRYNIDDFVANLATTIVDPRLTALYSKVSDLVGTDEPIHELMKILSEDAEGSQQNIKIVSIVGFGGLGKTTLAKALYDKVSKTYEYQGFVPVGQNQGVKKVLSDILFELDKELHKAAERLDERQLINQLQEVLAGKRYFLVIDDLWDIHTWEIIKCAFVNGHPESKIIISTRIFDVARRADSIYHMKPLSDYNSKFLFYTRTCGGDEEATCNNQPDEVTNKILQKCGGVPLAIITIASLLVGKPSADWSKVYDAIGFGDEDSEVIKNTRKILSFSYYDLRPYLKTCLLYLGMYPEDTIVWKRELIWRWVSEGFVPDKQGIGSYELGESYYNDLVNKSLIQEAKSSGDIEGCYVHDMVLDLIRTMSMEVNFVTVKDTGENQITSSPSGQGNRVHRLAFHGAKVKSDGNIQMEHVRSFGAITCSNSGMPPLWIFKVLRVLVIEDCVLSEDFSIKYLGKLVQLRYLGLLDVSVKLPEDIGHDLKFLEVLDVRGGRRRISELPQSVSELQNLRCLRGSPGTTMKGEIGKLTCLEELELHSVEKVPNFFRDVGKLTKLRVLDISLGRFEESACKVLVESLLNLHKIQSLAIRKNFSVEIMHRNEIEPQVRVGSLEELTPSSRLRYICLGNILITKMPSWINALSVPLLSELVLNVEVLEAQDLKTLGRLPSLIKLGVCGVEKSCVSYTFGSDEFQKLKWLSMYVDFTIGEGALPMLRSLDYSASAGRKDSLVPWNNSCPSLYYVTCRLDCRNSGHTEVKAAKAALREAGRAKHLRVDIELENYKRNAARLIDARTSSIILPGLERTNWEDITADQLRRMITSLQTLLRSHSAGPRLGRYREQDMRDFVAKLKNMLRDHDEEANNSDDDTDETDSDYACWYTKTHSSDDDDDSDYTCRYIEADHSDDDEDTKQEEVENDVATTTSSGTRDQGVAIKPSIA</sequence>
<accession>A0ACD5TAV0</accession>
<keyword evidence="2" id="KW-1185">Reference proteome</keyword>
<reference evidence="1" key="2">
    <citation type="submission" date="2025-09" db="UniProtKB">
        <authorList>
            <consortium name="EnsemblPlants"/>
        </authorList>
    </citation>
    <scope>IDENTIFICATION</scope>
</reference>
<evidence type="ECO:0000313" key="2">
    <source>
        <dbReference type="Proteomes" id="UP001732700"/>
    </source>
</evidence>
<protein>
    <submittedName>
        <fullName evidence="1">Uncharacterized protein</fullName>
    </submittedName>
</protein>
<evidence type="ECO:0000313" key="1">
    <source>
        <dbReference type="EnsemblPlants" id="AVESA.00010b.r2.1AG0022070.2.CDS"/>
    </source>
</evidence>
<dbReference type="Proteomes" id="UP001732700">
    <property type="component" value="Chromosome 1A"/>
</dbReference>
<reference evidence="1" key="1">
    <citation type="submission" date="2021-05" db="EMBL/GenBank/DDBJ databases">
        <authorList>
            <person name="Scholz U."/>
            <person name="Mascher M."/>
            <person name="Fiebig A."/>
        </authorList>
    </citation>
    <scope>NUCLEOTIDE SEQUENCE [LARGE SCALE GENOMIC DNA]</scope>
</reference>
<name>A0ACD5TAV0_AVESA</name>
<organism evidence="1 2">
    <name type="scientific">Avena sativa</name>
    <name type="common">Oat</name>
    <dbReference type="NCBI Taxonomy" id="4498"/>
    <lineage>
        <taxon>Eukaryota</taxon>
        <taxon>Viridiplantae</taxon>
        <taxon>Streptophyta</taxon>
        <taxon>Embryophyta</taxon>
        <taxon>Tracheophyta</taxon>
        <taxon>Spermatophyta</taxon>
        <taxon>Magnoliopsida</taxon>
        <taxon>Liliopsida</taxon>
        <taxon>Poales</taxon>
        <taxon>Poaceae</taxon>
        <taxon>BOP clade</taxon>
        <taxon>Pooideae</taxon>
        <taxon>Poodae</taxon>
        <taxon>Poeae</taxon>
        <taxon>Poeae Chloroplast Group 1 (Aveneae type)</taxon>
        <taxon>Aveninae</taxon>
        <taxon>Avena</taxon>
    </lineage>
</organism>
<proteinExistence type="predicted"/>